<name>A0A553QD12_9TELE</name>
<evidence type="ECO:0000313" key="7">
    <source>
        <dbReference type="EMBL" id="TRY87805.1"/>
    </source>
</evidence>
<dbReference type="EMBL" id="SRMA01026094">
    <property type="protein sequence ID" value="TRY87805.1"/>
    <property type="molecule type" value="Genomic_DNA"/>
</dbReference>
<comment type="subcellular location">
    <subcellularLocation>
        <location evidence="1">Secreted</location>
    </subcellularLocation>
</comment>
<dbReference type="InterPro" id="IPR000118">
    <property type="entry name" value="Granulin"/>
</dbReference>
<keyword evidence="4" id="KW-1015">Disulfide bond</keyword>
<feature type="domain" description="Granulins" evidence="6">
    <location>
        <begin position="27"/>
        <end position="40"/>
    </location>
</feature>
<evidence type="ECO:0000313" key="8">
    <source>
        <dbReference type="Proteomes" id="UP000316079"/>
    </source>
</evidence>
<keyword evidence="5" id="KW-0732">Signal</keyword>
<evidence type="ECO:0000256" key="1">
    <source>
        <dbReference type="ARBA" id="ARBA00004613"/>
    </source>
</evidence>
<keyword evidence="8" id="KW-1185">Reference proteome</keyword>
<dbReference type="SUPFAM" id="SSF57277">
    <property type="entry name" value="Granulin repeat"/>
    <property type="match status" value="6"/>
</dbReference>
<dbReference type="OrthoDB" id="5854875at2759"/>
<dbReference type="InterPro" id="IPR039036">
    <property type="entry name" value="Granulin_fam"/>
</dbReference>
<comment type="caution">
    <text evidence="7">The sequence shown here is derived from an EMBL/GenBank/DDBJ whole genome shotgun (WGS) entry which is preliminary data.</text>
</comment>
<evidence type="ECO:0000256" key="5">
    <source>
        <dbReference type="SAM" id="SignalP"/>
    </source>
</evidence>
<feature type="domain" description="Granulins" evidence="6">
    <location>
        <begin position="386"/>
        <end position="399"/>
    </location>
</feature>
<feature type="domain" description="Granulins" evidence="6">
    <location>
        <begin position="540"/>
        <end position="553"/>
    </location>
</feature>
<dbReference type="FunFam" id="2.10.25.160:FF:000001">
    <property type="entry name" value="Granulin precursor"/>
    <property type="match status" value="2"/>
</dbReference>
<feature type="chain" id="PRO_5022039215" description="Granulins domain-containing protein" evidence="5">
    <location>
        <begin position="17"/>
        <end position="669"/>
    </location>
</feature>
<comment type="similarity">
    <text evidence="2">Belongs to the granulin family.</text>
</comment>
<dbReference type="Gene3D" id="2.10.25.160">
    <property type="entry name" value="Granulin"/>
    <property type="match status" value="8"/>
</dbReference>
<dbReference type="STRING" id="623744.A0A553QD12"/>
<evidence type="ECO:0000256" key="3">
    <source>
        <dbReference type="ARBA" id="ARBA00022525"/>
    </source>
</evidence>
<protein>
    <recommendedName>
        <fullName evidence="6">Granulins domain-containing protein</fullName>
    </recommendedName>
</protein>
<dbReference type="Pfam" id="PF00396">
    <property type="entry name" value="Granulin"/>
    <property type="match status" value="8"/>
</dbReference>
<evidence type="ECO:0000256" key="2">
    <source>
        <dbReference type="ARBA" id="ARBA00010093"/>
    </source>
</evidence>
<dbReference type="SMART" id="SM00277">
    <property type="entry name" value="GRAN"/>
    <property type="match status" value="8"/>
</dbReference>
<dbReference type="PROSITE" id="PS00799">
    <property type="entry name" value="GRANULINS"/>
    <property type="match status" value="8"/>
</dbReference>
<dbReference type="AlphaFoldDB" id="A0A553QD12"/>
<accession>A0A553QD12</accession>
<feature type="domain" description="Granulins" evidence="6">
    <location>
        <begin position="299"/>
        <end position="312"/>
    </location>
</feature>
<dbReference type="GO" id="GO:0005576">
    <property type="term" value="C:extracellular region"/>
    <property type="evidence" value="ECO:0007669"/>
    <property type="project" value="UniProtKB-SubCell"/>
</dbReference>
<feature type="domain" description="Granulins" evidence="6">
    <location>
        <begin position="623"/>
        <end position="636"/>
    </location>
</feature>
<organism evidence="7 8">
    <name type="scientific">Danionella cerebrum</name>
    <dbReference type="NCBI Taxonomy" id="2873325"/>
    <lineage>
        <taxon>Eukaryota</taxon>
        <taxon>Metazoa</taxon>
        <taxon>Chordata</taxon>
        <taxon>Craniata</taxon>
        <taxon>Vertebrata</taxon>
        <taxon>Euteleostomi</taxon>
        <taxon>Actinopterygii</taxon>
        <taxon>Neopterygii</taxon>
        <taxon>Teleostei</taxon>
        <taxon>Ostariophysi</taxon>
        <taxon>Cypriniformes</taxon>
        <taxon>Danionidae</taxon>
        <taxon>Danioninae</taxon>
        <taxon>Danionella</taxon>
    </lineage>
</organism>
<feature type="domain" description="Granulins" evidence="6">
    <location>
        <begin position="116"/>
        <end position="129"/>
    </location>
</feature>
<reference evidence="7 8" key="1">
    <citation type="journal article" date="2019" name="Sci. Data">
        <title>Hybrid genome assembly and annotation of Danionella translucida.</title>
        <authorList>
            <person name="Kadobianskyi M."/>
            <person name="Schulze L."/>
            <person name="Schuelke M."/>
            <person name="Judkewitz B."/>
        </authorList>
    </citation>
    <scope>NUCLEOTIDE SEQUENCE [LARGE SCALE GENOMIC DNA]</scope>
    <source>
        <strain evidence="7 8">Bolton</strain>
    </source>
</reference>
<dbReference type="InterPro" id="IPR037277">
    <property type="entry name" value="Granulin_sf"/>
</dbReference>
<dbReference type="PANTHER" id="PTHR12274">
    <property type="entry name" value="GRANULIN"/>
    <property type="match status" value="1"/>
</dbReference>
<evidence type="ECO:0000259" key="6">
    <source>
        <dbReference type="PROSITE" id="PS00799"/>
    </source>
</evidence>
<keyword evidence="3" id="KW-0964">Secreted</keyword>
<gene>
    <name evidence="7" type="ORF">DNTS_015711</name>
</gene>
<sequence>MFKLAVCLALVTLVLSSECPNNAGECCEDNLHCCPEGMLCNVKNLTCINGTHTQMSVKRIQDKQPKLPKSFRMISSLPASESSIPCPDGSFCPAEFSCLLMSSSYGCCPVAQGRVCSDVKHCCPKDHECSTDSSLCVKRKLQVLTVLCGNGTSECPSDTTCCQTKDKQWGCCPMPKGVCCEDKIHCCPENSVCDVKGSKCISPTNQEFPMWAKFPARLRAKWEDHKPIEKSNATGLKTIGKTTTVGIKKTTVTAKYPRVSSSNSTVPCNDTVYCPDKNTCCKTKDGGWACCPLPEAVCCEDSVHCCPHGKTCDVANGTCEDASGSVPWLKKLPAQLIHKKKVSVTQGVPSSDVPCNDTVYCPDKNTCCKTKDGGWACCPLPEAVCCEDSVHCCPHGKTCDVANGTCFLPSLEEMTTEAGADQTSSGRVSCNSSHVCPESSTCCNTVDGDWGCCPFSKAVCCTDGEHCCPSLYMCDMSSFSCIKEDVVIPWYNKMPAESTPAPGLDVVQCDEESNCSSDSTCCLLSTEDWGCCPLPAAVCCPDQKHCCPEGYGCDLHRHSCVKITQLFVEVIQLTHIQGKKPKSSILVKDVPCGGGYSCKDGETCCPTSQTTWGCCPSSKAECCADMKHCCPEGYRCGVGGTCTSTKDLEWSNWLNWKLFFSREKRAITL</sequence>
<dbReference type="Proteomes" id="UP000316079">
    <property type="component" value="Unassembled WGS sequence"/>
</dbReference>
<dbReference type="PANTHER" id="PTHR12274:SF8">
    <property type="entry name" value="GRANULIN-A ISOFORM X1"/>
    <property type="match status" value="1"/>
</dbReference>
<feature type="domain" description="Granulins" evidence="6">
    <location>
        <begin position="180"/>
        <end position="193"/>
    </location>
</feature>
<feature type="signal peptide" evidence="5">
    <location>
        <begin position="1"/>
        <end position="16"/>
    </location>
</feature>
<proteinExistence type="inferred from homology"/>
<evidence type="ECO:0000256" key="4">
    <source>
        <dbReference type="ARBA" id="ARBA00023157"/>
    </source>
</evidence>
<feature type="domain" description="Granulins" evidence="6">
    <location>
        <begin position="461"/>
        <end position="474"/>
    </location>
</feature>